<evidence type="ECO:0000313" key="2">
    <source>
        <dbReference type="EMBL" id="BBL03755.1"/>
    </source>
</evidence>
<dbReference type="KEGG" id="acou:A5CBH24_10680"/>
<name>A0A4Y1WSQ6_9BACT</name>
<keyword evidence="3" id="KW-1185">Reference proteome</keyword>
<dbReference type="OrthoDB" id="1097811at2"/>
<evidence type="ECO:0000259" key="1">
    <source>
        <dbReference type="Pfam" id="PF12728"/>
    </source>
</evidence>
<dbReference type="Proteomes" id="UP000318946">
    <property type="component" value="Chromosome"/>
</dbReference>
<organism evidence="2 3">
    <name type="scientific">Alistipes communis</name>
    <dbReference type="NCBI Taxonomy" id="2585118"/>
    <lineage>
        <taxon>Bacteria</taxon>
        <taxon>Pseudomonadati</taxon>
        <taxon>Bacteroidota</taxon>
        <taxon>Bacteroidia</taxon>
        <taxon>Bacteroidales</taxon>
        <taxon>Rikenellaceae</taxon>
        <taxon>Alistipes</taxon>
    </lineage>
</organism>
<feature type="domain" description="Helix-turn-helix" evidence="1">
    <location>
        <begin position="39"/>
        <end position="83"/>
    </location>
</feature>
<gene>
    <name evidence="2" type="ORF">A5CBH24_10680</name>
</gene>
<dbReference type="InterPro" id="IPR009061">
    <property type="entry name" value="DNA-bd_dom_put_sf"/>
</dbReference>
<dbReference type="GO" id="GO:0003677">
    <property type="term" value="F:DNA binding"/>
    <property type="evidence" value="ECO:0007669"/>
    <property type="project" value="InterPro"/>
</dbReference>
<accession>A0A4Y1WSQ6</accession>
<dbReference type="SUPFAM" id="SSF46955">
    <property type="entry name" value="Putative DNA-binding domain"/>
    <property type="match status" value="1"/>
</dbReference>
<dbReference type="InterPro" id="IPR041657">
    <property type="entry name" value="HTH_17"/>
</dbReference>
<reference evidence="3" key="1">
    <citation type="submission" date="2019-06" db="EMBL/GenBank/DDBJ databases">
        <title>Alistipes onderdonkii subsp. vulgaris subsp. nov., Alistipes dispar sp. nov. and Alistipes communis sp. nov., isolated from human faeces, and creation of Alistipes onderdonkii subsp. onderdonkii subsp. nov.</title>
        <authorList>
            <person name="Sakamoto M."/>
            <person name="Ikeyama N."/>
            <person name="Ogata Y."/>
            <person name="Suda W."/>
            <person name="Iino T."/>
            <person name="Hattori M."/>
            <person name="Ohkuma M."/>
        </authorList>
    </citation>
    <scope>NUCLEOTIDE SEQUENCE [LARGE SCALE GENOMIC DNA]</scope>
    <source>
        <strain evidence="3">5CBH24</strain>
    </source>
</reference>
<dbReference type="RefSeq" id="WP_018695626.1">
    <property type="nucleotide sequence ID" value="NZ_AP019735.1"/>
</dbReference>
<dbReference type="NCBIfam" id="TIGR01764">
    <property type="entry name" value="excise"/>
    <property type="match status" value="1"/>
</dbReference>
<evidence type="ECO:0000313" key="3">
    <source>
        <dbReference type="Proteomes" id="UP000318946"/>
    </source>
</evidence>
<sequence length="90" mass="10550">MKTLILQEADLTALYDCLKELRSEITELRRMKEPPEHRYLSRSEVCDLLHISYSTLHRMTRQGEIRCLKNGRRTLFLMSDVEAAMIPVNA</sequence>
<dbReference type="AlphaFoldDB" id="A0A4Y1WSQ6"/>
<dbReference type="GeneID" id="78341785"/>
<dbReference type="InterPro" id="IPR010093">
    <property type="entry name" value="SinI_DNA-bd"/>
</dbReference>
<dbReference type="Pfam" id="PF12728">
    <property type="entry name" value="HTH_17"/>
    <property type="match status" value="1"/>
</dbReference>
<protein>
    <recommendedName>
        <fullName evidence="1">Helix-turn-helix domain-containing protein</fullName>
    </recommendedName>
</protein>
<dbReference type="EMBL" id="AP019735">
    <property type="protein sequence ID" value="BBL03755.1"/>
    <property type="molecule type" value="Genomic_DNA"/>
</dbReference>
<proteinExistence type="predicted"/>